<dbReference type="Gene3D" id="1.10.357.10">
    <property type="entry name" value="Tetracycline Repressor, domain 2"/>
    <property type="match status" value="1"/>
</dbReference>
<dbReference type="Gene3D" id="1.10.10.60">
    <property type="entry name" value="Homeodomain-like"/>
    <property type="match status" value="1"/>
</dbReference>
<keyword evidence="2 4" id="KW-0238">DNA-binding</keyword>
<dbReference type="SUPFAM" id="SSF46689">
    <property type="entry name" value="Homeodomain-like"/>
    <property type="match status" value="1"/>
</dbReference>
<evidence type="ECO:0000259" key="5">
    <source>
        <dbReference type="PROSITE" id="PS50977"/>
    </source>
</evidence>
<dbReference type="RefSeq" id="WP_160797342.1">
    <property type="nucleotide sequence ID" value="NZ_WRPA01000013.1"/>
</dbReference>
<dbReference type="AlphaFoldDB" id="A0A6L7HZV3"/>
<evidence type="ECO:0000313" key="7">
    <source>
        <dbReference type="Proteomes" id="UP000474778"/>
    </source>
</evidence>
<dbReference type="PROSITE" id="PS50977">
    <property type="entry name" value="HTH_TETR_2"/>
    <property type="match status" value="1"/>
</dbReference>
<feature type="domain" description="HTH tetR-type" evidence="5">
    <location>
        <begin position="5"/>
        <end position="65"/>
    </location>
</feature>
<keyword evidence="1" id="KW-0805">Transcription regulation</keyword>
<dbReference type="InterPro" id="IPR011075">
    <property type="entry name" value="TetR_C"/>
</dbReference>
<evidence type="ECO:0000313" key="6">
    <source>
        <dbReference type="EMBL" id="MXR69845.1"/>
    </source>
</evidence>
<dbReference type="EMBL" id="WRPA01000013">
    <property type="protein sequence ID" value="MXR69845.1"/>
    <property type="molecule type" value="Genomic_DNA"/>
</dbReference>
<comment type="caution">
    <text evidence="6">The sequence shown here is derived from an EMBL/GenBank/DDBJ whole genome shotgun (WGS) entry which is preliminary data.</text>
</comment>
<protein>
    <submittedName>
        <fullName evidence="6">TetR family transcriptional regulator</fullName>
    </submittedName>
</protein>
<keyword evidence="7" id="KW-1185">Reference proteome</keyword>
<evidence type="ECO:0000256" key="3">
    <source>
        <dbReference type="ARBA" id="ARBA00023163"/>
    </source>
</evidence>
<proteinExistence type="predicted"/>
<dbReference type="Pfam" id="PF00440">
    <property type="entry name" value="TetR_N"/>
    <property type="match status" value="1"/>
</dbReference>
<dbReference type="InterPro" id="IPR023772">
    <property type="entry name" value="DNA-bd_HTH_TetR-type_CS"/>
</dbReference>
<dbReference type="PRINTS" id="PR00455">
    <property type="entry name" value="HTHTETR"/>
</dbReference>
<dbReference type="SUPFAM" id="SSF48498">
    <property type="entry name" value="Tetracyclin repressor-like, C-terminal domain"/>
    <property type="match status" value="1"/>
</dbReference>
<gene>
    <name evidence="6" type="ORF">GNT65_14375</name>
</gene>
<dbReference type="PANTHER" id="PTHR47506:SF8">
    <property type="entry name" value="REPRESSOR OF PUTATIVE XENOBIOTIC REDUCTASE TETR FAMILY-RELATED"/>
    <property type="match status" value="1"/>
</dbReference>
<reference evidence="6 7" key="1">
    <citation type="submission" date="2019-12" db="EMBL/GenBank/DDBJ databases">
        <title>Shewanella insulae sp. nov., isolated from a tidal flat.</title>
        <authorList>
            <person name="Yoon J.-H."/>
        </authorList>
    </citation>
    <scope>NUCLEOTIDE SEQUENCE [LARGE SCALE GENOMIC DNA]</scope>
    <source>
        <strain evidence="6 7">JBTF-M18</strain>
    </source>
</reference>
<dbReference type="PROSITE" id="PS01081">
    <property type="entry name" value="HTH_TETR_1"/>
    <property type="match status" value="1"/>
</dbReference>
<sequence length="192" mass="21577">MRNAEFDRQQVLRQAMNAFIDKGYAKTSMQDLTKATGLHPGSIYCAFDNKRGLLLAVIEQYGQDRQAELTACFGSALPFPEQLKQYLTGIVDECQCKETPKACLLTKALNEVAEQDEMIRDAVQSHLESWQQALTTQFERAVDRGELQGDGAHLARYFVMGVYGLRTFAHTKPAPEVLHALADQLYRDTCRG</sequence>
<dbReference type="InterPro" id="IPR001647">
    <property type="entry name" value="HTH_TetR"/>
</dbReference>
<dbReference type="Pfam" id="PF16925">
    <property type="entry name" value="TetR_C_13"/>
    <property type="match status" value="1"/>
</dbReference>
<dbReference type="Proteomes" id="UP000474778">
    <property type="component" value="Unassembled WGS sequence"/>
</dbReference>
<accession>A0A6L7HZV3</accession>
<dbReference type="InterPro" id="IPR009057">
    <property type="entry name" value="Homeodomain-like_sf"/>
</dbReference>
<dbReference type="InterPro" id="IPR036271">
    <property type="entry name" value="Tet_transcr_reg_TetR-rel_C_sf"/>
</dbReference>
<dbReference type="GO" id="GO:0003677">
    <property type="term" value="F:DNA binding"/>
    <property type="evidence" value="ECO:0007669"/>
    <property type="project" value="UniProtKB-UniRule"/>
</dbReference>
<name>A0A6L7HZV3_9GAMM</name>
<evidence type="ECO:0000256" key="2">
    <source>
        <dbReference type="ARBA" id="ARBA00023125"/>
    </source>
</evidence>
<evidence type="ECO:0000256" key="1">
    <source>
        <dbReference type="ARBA" id="ARBA00023015"/>
    </source>
</evidence>
<dbReference type="PANTHER" id="PTHR47506">
    <property type="entry name" value="TRANSCRIPTIONAL REGULATORY PROTEIN"/>
    <property type="match status" value="1"/>
</dbReference>
<keyword evidence="3" id="KW-0804">Transcription</keyword>
<organism evidence="6 7">
    <name type="scientific">Shewanella insulae</name>
    <dbReference type="NCBI Taxonomy" id="2681496"/>
    <lineage>
        <taxon>Bacteria</taxon>
        <taxon>Pseudomonadati</taxon>
        <taxon>Pseudomonadota</taxon>
        <taxon>Gammaproteobacteria</taxon>
        <taxon>Alteromonadales</taxon>
        <taxon>Shewanellaceae</taxon>
        <taxon>Shewanella</taxon>
    </lineage>
</organism>
<feature type="DNA-binding region" description="H-T-H motif" evidence="4">
    <location>
        <begin position="28"/>
        <end position="47"/>
    </location>
</feature>
<evidence type="ECO:0000256" key="4">
    <source>
        <dbReference type="PROSITE-ProRule" id="PRU00335"/>
    </source>
</evidence>